<dbReference type="InterPro" id="IPR036864">
    <property type="entry name" value="Zn2-C6_fun-type_DNA-bd_sf"/>
</dbReference>
<gene>
    <name evidence="8" type="ORF">L228DRAFT_248154</name>
</gene>
<dbReference type="GO" id="GO:0045122">
    <property type="term" value="P:aflatoxin biosynthetic process"/>
    <property type="evidence" value="ECO:0007669"/>
    <property type="project" value="InterPro"/>
</dbReference>
<dbReference type="Pfam" id="PF08493">
    <property type="entry name" value="AflR"/>
    <property type="match status" value="1"/>
</dbReference>
<dbReference type="InParanoid" id="A0A165GQ58"/>
<dbReference type="OrthoDB" id="5069333at2759"/>
<dbReference type="PANTHER" id="PTHR31069">
    <property type="entry name" value="OLEATE-ACTIVATED TRANSCRIPTION FACTOR 1-RELATED"/>
    <property type="match status" value="1"/>
</dbReference>
<dbReference type="InterPro" id="IPR001138">
    <property type="entry name" value="Zn2Cys6_DnaBD"/>
</dbReference>
<evidence type="ECO:0000259" key="7">
    <source>
        <dbReference type="PROSITE" id="PS50048"/>
    </source>
</evidence>
<dbReference type="OMA" id="MSRSGTH"/>
<keyword evidence="9" id="KW-1185">Reference proteome</keyword>
<reference evidence="8 9" key="1">
    <citation type="journal article" date="2016" name="Fungal Biol.">
        <title>The genome of Xylona heveae provides a window into fungal endophytism.</title>
        <authorList>
            <person name="Gazis R."/>
            <person name="Kuo A."/>
            <person name="Riley R."/>
            <person name="LaButti K."/>
            <person name="Lipzen A."/>
            <person name="Lin J."/>
            <person name="Amirebrahimi M."/>
            <person name="Hesse C.N."/>
            <person name="Spatafora J.W."/>
            <person name="Henrissat B."/>
            <person name="Hainaut M."/>
            <person name="Grigoriev I.V."/>
            <person name="Hibbett D.S."/>
        </authorList>
    </citation>
    <scope>NUCLEOTIDE SEQUENCE [LARGE SCALE GENOMIC DNA]</scope>
    <source>
        <strain evidence="8 9">TC161</strain>
    </source>
</reference>
<feature type="region of interest" description="Disordered" evidence="6">
    <location>
        <begin position="60"/>
        <end position="80"/>
    </location>
</feature>
<name>A0A165GQ58_XYLHT</name>
<keyword evidence="3" id="KW-0238">DNA-binding</keyword>
<keyword evidence="2" id="KW-0805">Transcription regulation</keyword>
<dbReference type="PANTHER" id="PTHR31069:SF31">
    <property type="entry name" value="MONODICTYPHENONE CLUSTER TRANSCRIPTION FACTOR-RELATED"/>
    <property type="match status" value="1"/>
</dbReference>
<dbReference type="PROSITE" id="PS50048">
    <property type="entry name" value="ZN2_CY6_FUNGAL_2"/>
    <property type="match status" value="1"/>
</dbReference>
<evidence type="ECO:0000256" key="6">
    <source>
        <dbReference type="SAM" id="MobiDB-lite"/>
    </source>
</evidence>
<evidence type="ECO:0000256" key="4">
    <source>
        <dbReference type="ARBA" id="ARBA00023163"/>
    </source>
</evidence>
<evidence type="ECO:0000256" key="1">
    <source>
        <dbReference type="ARBA" id="ARBA00022723"/>
    </source>
</evidence>
<feature type="domain" description="Zn(2)-C6 fungal-type" evidence="7">
    <location>
        <begin position="28"/>
        <end position="58"/>
    </location>
</feature>
<accession>A0A165GQ58</accession>
<dbReference type="EMBL" id="KV407459">
    <property type="protein sequence ID" value="KZF22460.1"/>
    <property type="molecule type" value="Genomic_DNA"/>
</dbReference>
<evidence type="ECO:0000313" key="8">
    <source>
        <dbReference type="EMBL" id="KZF22460.1"/>
    </source>
</evidence>
<keyword evidence="4" id="KW-0804">Transcription</keyword>
<dbReference type="GO" id="GO:0003677">
    <property type="term" value="F:DNA binding"/>
    <property type="evidence" value="ECO:0007669"/>
    <property type="project" value="UniProtKB-KW"/>
</dbReference>
<protein>
    <recommendedName>
        <fullName evidence="7">Zn(2)-C6 fungal-type domain-containing protein</fullName>
    </recommendedName>
</protein>
<dbReference type="GO" id="GO:0005634">
    <property type="term" value="C:nucleus"/>
    <property type="evidence" value="ECO:0007669"/>
    <property type="project" value="InterPro"/>
</dbReference>
<evidence type="ECO:0000256" key="5">
    <source>
        <dbReference type="ARBA" id="ARBA00023242"/>
    </source>
</evidence>
<feature type="region of interest" description="Disordered" evidence="6">
    <location>
        <begin position="146"/>
        <end position="169"/>
    </location>
</feature>
<sequence length="421" mass="45990">MSAETYSHHPARPGLINAKIKPRKLREACDNCHVAKVKCTKSRPTCDRCHSAGAPCTYSPSARMGKPRQRASTDQPKVQAPATYLRSASLSSVGHSNLGMDLTAGLKWFDVSDVDTFSFPRNDGFQPSLSEAEYNFSPLDLLLDAENGHMTPNEDAPRHDSFGTRSPSSVDFLSSSAEGALADSPTDSCPSLSLGPADMSLKYQWHPSILSDDYQQLLEMKAPSPRPYPTPGSTHHSLEHNPLLTKCNCASLSLQTMQNLFSHFEPSTALQSSPLDLALSTNKEAIAHCSAMLDCDTCLTSPDGSAIVMLLAILLGKIVAFYTSACRTYFSTPVDSRTEPGTLHLSLGAYRIEGESKRKLEMEILLIELRMVEATYNKFKETCNILRQTHQHASGVYDAMIVYLARELNAAILAATSNIVE</sequence>
<evidence type="ECO:0000256" key="2">
    <source>
        <dbReference type="ARBA" id="ARBA00023015"/>
    </source>
</evidence>
<dbReference type="AlphaFoldDB" id="A0A165GQ58"/>
<proteinExistence type="predicted"/>
<keyword evidence="5" id="KW-0539">Nucleus</keyword>
<evidence type="ECO:0000256" key="3">
    <source>
        <dbReference type="ARBA" id="ARBA00023125"/>
    </source>
</evidence>
<dbReference type="GO" id="GO:0008270">
    <property type="term" value="F:zinc ion binding"/>
    <property type="evidence" value="ECO:0007669"/>
    <property type="project" value="InterPro"/>
</dbReference>
<evidence type="ECO:0000313" key="9">
    <source>
        <dbReference type="Proteomes" id="UP000076632"/>
    </source>
</evidence>
<dbReference type="InterPro" id="IPR013700">
    <property type="entry name" value="AflR"/>
</dbReference>
<dbReference type="CDD" id="cd00067">
    <property type="entry name" value="GAL4"/>
    <property type="match status" value="1"/>
</dbReference>
<dbReference type="Gene3D" id="4.10.240.10">
    <property type="entry name" value="Zn(2)-C6 fungal-type DNA-binding domain"/>
    <property type="match status" value="1"/>
</dbReference>
<dbReference type="GeneID" id="28897931"/>
<dbReference type="InterPro" id="IPR050675">
    <property type="entry name" value="OAF3"/>
</dbReference>
<dbReference type="SUPFAM" id="SSF57701">
    <property type="entry name" value="Zn2/Cys6 DNA-binding domain"/>
    <property type="match status" value="1"/>
</dbReference>
<dbReference type="Proteomes" id="UP000076632">
    <property type="component" value="Unassembled WGS sequence"/>
</dbReference>
<dbReference type="RefSeq" id="XP_018188015.1">
    <property type="nucleotide sequence ID" value="XM_018332794.1"/>
</dbReference>
<organism evidence="8 9">
    <name type="scientific">Xylona heveae (strain CBS 132557 / TC161)</name>
    <dbReference type="NCBI Taxonomy" id="1328760"/>
    <lineage>
        <taxon>Eukaryota</taxon>
        <taxon>Fungi</taxon>
        <taxon>Dikarya</taxon>
        <taxon>Ascomycota</taxon>
        <taxon>Pezizomycotina</taxon>
        <taxon>Xylonomycetes</taxon>
        <taxon>Xylonales</taxon>
        <taxon>Xylonaceae</taxon>
        <taxon>Xylona</taxon>
    </lineage>
</organism>
<dbReference type="GO" id="GO:0000981">
    <property type="term" value="F:DNA-binding transcription factor activity, RNA polymerase II-specific"/>
    <property type="evidence" value="ECO:0007669"/>
    <property type="project" value="InterPro"/>
</dbReference>
<dbReference type="PRINTS" id="PR00755">
    <property type="entry name" value="AFLATOXINBRP"/>
</dbReference>
<dbReference type="PROSITE" id="PS00463">
    <property type="entry name" value="ZN2_CY6_FUNGAL_1"/>
    <property type="match status" value="1"/>
</dbReference>
<keyword evidence="1" id="KW-0479">Metal-binding</keyword>
<dbReference type="SMART" id="SM00066">
    <property type="entry name" value="GAL4"/>
    <property type="match status" value="1"/>
</dbReference>
<dbReference type="Pfam" id="PF00172">
    <property type="entry name" value="Zn_clus"/>
    <property type="match status" value="1"/>
</dbReference>